<feature type="compositionally biased region" description="Polar residues" evidence="1">
    <location>
        <begin position="323"/>
        <end position="334"/>
    </location>
</feature>
<evidence type="ECO:0000313" key="3">
    <source>
        <dbReference type="Proteomes" id="UP000807025"/>
    </source>
</evidence>
<reference evidence="2" key="1">
    <citation type="submission" date="2020-11" db="EMBL/GenBank/DDBJ databases">
        <authorList>
            <consortium name="DOE Joint Genome Institute"/>
            <person name="Ahrendt S."/>
            <person name="Riley R."/>
            <person name="Andreopoulos W."/>
            <person name="Labutti K."/>
            <person name="Pangilinan J."/>
            <person name="Ruiz-Duenas F.J."/>
            <person name="Barrasa J.M."/>
            <person name="Sanchez-Garcia M."/>
            <person name="Camarero S."/>
            <person name="Miyauchi S."/>
            <person name="Serrano A."/>
            <person name="Linde D."/>
            <person name="Babiker R."/>
            <person name="Drula E."/>
            <person name="Ayuso-Fernandez I."/>
            <person name="Pacheco R."/>
            <person name="Padilla G."/>
            <person name="Ferreira P."/>
            <person name="Barriuso J."/>
            <person name="Kellner H."/>
            <person name="Castanera R."/>
            <person name="Alfaro M."/>
            <person name="Ramirez L."/>
            <person name="Pisabarro A.G."/>
            <person name="Kuo A."/>
            <person name="Tritt A."/>
            <person name="Lipzen A."/>
            <person name="He G."/>
            <person name="Yan M."/>
            <person name="Ng V."/>
            <person name="Cullen D."/>
            <person name="Martin F."/>
            <person name="Rosso M.-N."/>
            <person name="Henrissat B."/>
            <person name="Hibbett D."/>
            <person name="Martinez A.T."/>
            <person name="Grigoriev I.V."/>
        </authorList>
    </citation>
    <scope>NUCLEOTIDE SEQUENCE</scope>
    <source>
        <strain evidence="2">ATCC 90797</strain>
    </source>
</reference>
<organism evidence="2 3">
    <name type="scientific">Pleurotus eryngii</name>
    <name type="common">Boletus of the steppes</name>
    <dbReference type="NCBI Taxonomy" id="5323"/>
    <lineage>
        <taxon>Eukaryota</taxon>
        <taxon>Fungi</taxon>
        <taxon>Dikarya</taxon>
        <taxon>Basidiomycota</taxon>
        <taxon>Agaricomycotina</taxon>
        <taxon>Agaricomycetes</taxon>
        <taxon>Agaricomycetidae</taxon>
        <taxon>Agaricales</taxon>
        <taxon>Pleurotineae</taxon>
        <taxon>Pleurotaceae</taxon>
        <taxon>Pleurotus</taxon>
    </lineage>
</organism>
<accession>A0A9P6D378</accession>
<feature type="region of interest" description="Disordered" evidence="1">
    <location>
        <begin position="319"/>
        <end position="349"/>
    </location>
</feature>
<name>A0A9P6D378_PLEER</name>
<feature type="compositionally biased region" description="Pro residues" evidence="1">
    <location>
        <begin position="84"/>
        <end position="101"/>
    </location>
</feature>
<keyword evidence="3" id="KW-1185">Reference proteome</keyword>
<protein>
    <submittedName>
        <fullName evidence="2">Uncharacterized protein</fullName>
    </submittedName>
</protein>
<feature type="compositionally biased region" description="Pro residues" evidence="1">
    <location>
        <begin position="63"/>
        <end position="73"/>
    </location>
</feature>
<gene>
    <name evidence="2" type="ORF">BDN71DRAFT_1512206</name>
</gene>
<feature type="region of interest" description="Disordered" evidence="1">
    <location>
        <begin position="1"/>
        <end position="26"/>
    </location>
</feature>
<feature type="region of interest" description="Disordered" evidence="1">
    <location>
        <begin position="207"/>
        <end position="234"/>
    </location>
</feature>
<dbReference type="AlphaFoldDB" id="A0A9P6D378"/>
<proteinExistence type="predicted"/>
<feature type="region of interest" description="Disordered" evidence="1">
    <location>
        <begin position="62"/>
        <end position="109"/>
    </location>
</feature>
<evidence type="ECO:0000256" key="1">
    <source>
        <dbReference type="SAM" id="MobiDB-lite"/>
    </source>
</evidence>
<feature type="compositionally biased region" description="Low complexity" evidence="1">
    <location>
        <begin position="13"/>
        <end position="25"/>
    </location>
</feature>
<sequence length="467" mass="51294">MSLSYRRRWEQASQPASSSLSRSSSIGPGVLRSCTASALQYVIQYSSIRYPLIRYRRYSPFPSESPVPTPPPFRGAHRALGPPNVNPQPEPPNPPIGPSNPPNARSSNPRTHATIFRARALGLPAIMYLEFMMRSISHIVYRIPHIAYPASLFLFPGVPRIHRVCVRTGGQMFQAITPITRREFNSNIAQVRSPDIEYRISNIEAPGVPASASTSTSRPCANPQAPTLRPPTPDPPRVFAGSTLPHSPFADHVDFVSPFSPLSFPAPIQKASCSGSLAKNSNRGSTYVTVNREATEHAWAVDALSENEHARVPARLRGDIKTSSHINSRGSSRVQHAPHTHHPPIQSSRFPHSLTTAISSAVGPLGFVSDSWVDSPSWLVQVVLFVARMHGLKETKKAARRARRPSTSIPLARDSIESGKGRYTDLERYTPTIRNTSLFTLLVLSVLSARYLPLRANPSPTPSLFTE</sequence>
<dbReference type="Proteomes" id="UP000807025">
    <property type="component" value="Unassembled WGS sequence"/>
</dbReference>
<comment type="caution">
    <text evidence="2">The sequence shown here is derived from an EMBL/GenBank/DDBJ whole genome shotgun (WGS) entry which is preliminary data.</text>
</comment>
<dbReference type="EMBL" id="MU154674">
    <property type="protein sequence ID" value="KAF9489352.1"/>
    <property type="molecule type" value="Genomic_DNA"/>
</dbReference>
<evidence type="ECO:0000313" key="2">
    <source>
        <dbReference type="EMBL" id="KAF9489352.1"/>
    </source>
</evidence>